<dbReference type="SMART" id="SM00271">
    <property type="entry name" value="DnaJ"/>
    <property type="match status" value="1"/>
</dbReference>
<accession>A0AAV7E1F9</accession>
<evidence type="ECO:0000313" key="4">
    <source>
        <dbReference type="Proteomes" id="UP000825729"/>
    </source>
</evidence>
<dbReference type="InterPro" id="IPR018253">
    <property type="entry name" value="DnaJ_domain_CS"/>
</dbReference>
<dbReference type="InterPro" id="IPR052276">
    <property type="entry name" value="Diphthamide-biosynth_chaperone"/>
</dbReference>
<dbReference type="EMBL" id="JAINDJ010000007">
    <property type="protein sequence ID" value="KAG9442609.1"/>
    <property type="molecule type" value="Genomic_DNA"/>
</dbReference>
<dbReference type="InterPro" id="IPR036869">
    <property type="entry name" value="J_dom_sf"/>
</dbReference>
<dbReference type="AlphaFoldDB" id="A0AAV7E1F9"/>
<name>A0AAV7E1F9_ARIFI</name>
<sequence length="216" mass="23889">MAASASASFSCRSSRFLGDSAFRSPSPNASRVGFASPRAAAAASAAYTATERPLRYASPKRAQSTSLYDVLGITAGATRQEIKAAYRRLARVCHPDVRKDAASEAEFMRIHAAYATLSDPEKRADYDRICRPRAPMRTPSSFSGYSRRTWETDQCCLMMKRPDYCKDKYSIPPTERSKGNLLLVEVRGLQATGQMPMRSVSKSMRKKHYGGNVHSD</sequence>
<evidence type="ECO:0000259" key="2">
    <source>
        <dbReference type="PROSITE" id="PS50076"/>
    </source>
</evidence>
<proteinExistence type="predicted"/>
<dbReference type="Pfam" id="PF00226">
    <property type="entry name" value="DnaJ"/>
    <property type="match status" value="1"/>
</dbReference>
<keyword evidence="4" id="KW-1185">Reference proteome</keyword>
<dbReference type="Gene3D" id="1.10.287.110">
    <property type="entry name" value="DnaJ domain"/>
    <property type="match status" value="1"/>
</dbReference>
<gene>
    <name evidence="3" type="ORF">H6P81_018463</name>
</gene>
<dbReference type="PROSITE" id="PS00636">
    <property type="entry name" value="DNAJ_1"/>
    <property type="match status" value="1"/>
</dbReference>
<feature type="domain" description="J" evidence="2">
    <location>
        <begin position="66"/>
        <end position="130"/>
    </location>
</feature>
<evidence type="ECO:0000313" key="3">
    <source>
        <dbReference type="EMBL" id="KAG9442609.1"/>
    </source>
</evidence>
<dbReference type="CDD" id="cd06257">
    <property type="entry name" value="DnaJ"/>
    <property type="match status" value="1"/>
</dbReference>
<evidence type="ECO:0000256" key="1">
    <source>
        <dbReference type="SAM" id="MobiDB-lite"/>
    </source>
</evidence>
<dbReference type="SUPFAM" id="SSF46565">
    <property type="entry name" value="Chaperone J-domain"/>
    <property type="match status" value="1"/>
</dbReference>
<organism evidence="3 4">
    <name type="scientific">Aristolochia fimbriata</name>
    <name type="common">White veined hardy Dutchman's pipe vine</name>
    <dbReference type="NCBI Taxonomy" id="158543"/>
    <lineage>
        <taxon>Eukaryota</taxon>
        <taxon>Viridiplantae</taxon>
        <taxon>Streptophyta</taxon>
        <taxon>Embryophyta</taxon>
        <taxon>Tracheophyta</taxon>
        <taxon>Spermatophyta</taxon>
        <taxon>Magnoliopsida</taxon>
        <taxon>Magnoliidae</taxon>
        <taxon>Piperales</taxon>
        <taxon>Aristolochiaceae</taxon>
        <taxon>Aristolochia</taxon>
    </lineage>
</organism>
<dbReference type="InterPro" id="IPR001623">
    <property type="entry name" value="DnaJ_domain"/>
</dbReference>
<dbReference type="PRINTS" id="PR00625">
    <property type="entry name" value="JDOMAIN"/>
</dbReference>
<protein>
    <recommendedName>
        <fullName evidence="2">J domain-containing protein</fullName>
    </recommendedName>
</protein>
<dbReference type="PANTHER" id="PTHR44240">
    <property type="entry name" value="DNAJ DOMAIN (PROKARYOTIC HEAT SHOCK PROTEIN)-RELATED"/>
    <property type="match status" value="1"/>
</dbReference>
<dbReference type="Proteomes" id="UP000825729">
    <property type="component" value="Unassembled WGS sequence"/>
</dbReference>
<comment type="caution">
    <text evidence="3">The sequence shown here is derived from an EMBL/GenBank/DDBJ whole genome shotgun (WGS) entry which is preliminary data.</text>
</comment>
<reference evidence="3 4" key="1">
    <citation type="submission" date="2021-07" db="EMBL/GenBank/DDBJ databases">
        <title>The Aristolochia fimbriata genome: insights into angiosperm evolution, floral development and chemical biosynthesis.</title>
        <authorList>
            <person name="Jiao Y."/>
        </authorList>
    </citation>
    <scope>NUCLEOTIDE SEQUENCE [LARGE SCALE GENOMIC DNA]</scope>
    <source>
        <strain evidence="3">IBCAS-2021</strain>
        <tissue evidence="3">Leaf</tissue>
    </source>
</reference>
<dbReference type="PANTHER" id="PTHR44240:SF10">
    <property type="entry name" value="J DOMAIN-CONTAINING PROTEIN"/>
    <property type="match status" value="1"/>
</dbReference>
<feature type="region of interest" description="Disordered" evidence="1">
    <location>
        <begin position="196"/>
        <end position="216"/>
    </location>
</feature>
<dbReference type="PROSITE" id="PS50076">
    <property type="entry name" value="DNAJ_2"/>
    <property type="match status" value="1"/>
</dbReference>